<dbReference type="SUPFAM" id="SSF48452">
    <property type="entry name" value="TPR-like"/>
    <property type="match status" value="1"/>
</dbReference>
<dbReference type="Proteomes" id="UP001153678">
    <property type="component" value="Unassembled WGS sequence"/>
</dbReference>
<evidence type="ECO:0000259" key="2">
    <source>
        <dbReference type="Pfam" id="PF08640"/>
    </source>
</evidence>
<dbReference type="EMBL" id="CAMKVN010001950">
    <property type="protein sequence ID" value="CAI2178933.1"/>
    <property type="molecule type" value="Genomic_DNA"/>
</dbReference>
<feature type="transmembrane region" description="Helical" evidence="1">
    <location>
        <begin position="1084"/>
        <end position="1106"/>
    </location>
</feature>
<dbReference type="SMART" id="SM00386">
    <property type="entry name" value="HAT"/>
    <property type="match status" value="6"/>
</dbReference>
<dbReference type="PANTHER" id="PTHR12959:SF11">
    <property type="entry name" value="GPI TRANSAMIDASE COMPONENT PIG-T"/>
    <property type="match status" value="1"/>
</dbReference>
<keyword evidence="1" id="KW-0472">Membrane</keyword>
<keyword evidence="1" id="KW-1133">Transmembrane helix</keyword>
<dbReference type="InterPro" id="IPR055347">
    <property type="entry name" value="UTP6_N"/>
</dbReference>
<name>A0A9W4SRH3_9GLOM</name>
<feature type="non-terminal residue" evidence="3">
    <location>
        <position position="1127"/>
    </location>
</feature>
<dbReference type="GO" id="GO:0016255">
    <property type="term" value="P:attachment of GPI anchor to protein"/>
    <property type="evidence" value="ECO:0007669"/>
    <property type="project" value="InterPro"/>
</dbReference>
<dbReference type="AlphaFoldDB" id="A0A9W4SRH3"/>
<organism evidence="3 4">
    <name type="scientific">Funneliformis geosporum</name>
    <dbReference type="NCBI Taxonomy" id="1117311"/>
    <lineage>
        <taxon>Eukaryota</taxon>
        <taxon>Fungi</taxon>
        <taxon>Fungi incertae sedis</taxon>
        <taxon>Mucoromycota</taxon>
        <taxon>Glomeromycotina</taxon>
        <taxon>Glomeromycetes</taxon>
        <taxon>Glomerales</taxon>
        <taxon>Glomeraceae</taxon>
        <taxon>Funneliformis</taxon>
    </lineage>
</organism>
<dbReference type="InterPro" id="IPR003107">
    <property type="entry name" value="HAT"/>
</dbReference>
<dbReference type="GO" id="GO:0042765">
    <property type="term" value="C:GPI-anchor transamidase complex"/>
    <property type="evidence" value="ECO:0007669"/>
    <property type="project" value="InterPro"/>
</dbReference>
<proteinExistence type="predicted"/>
<dbReference type="Pfam" id="PF08640">
    <property type="entry name" value="U3_assoc_6"/>
    <property type="match status" value="1"/>
</dbReference>
<evidence type="ECO:0000313" key="4">
    <source>
        <dbReference type="Proteomes" id="UP001153678"/>
    </source>
</evidence>
<dbReference type="GO" id="GO:0006396">
    <property type="term" value="P:RNA processing"/>
    <property type="evidence" value="ECO:0007669"/>
    <property type="project" value="InterPro"/>
</dbReference>
<accession>A0A9W4SRH3</accession>
<keyword evidence="4" id="KW-1185">Reference proteome</keyword>
<evidence type="ECO:0000256" key="1">
    <source>
        <dbReference type="SAM" id="Phobius"/>
    </source>
</evidence>
<reference evidence="3" key="1">
    <citation type="submission" date="2022-08" db="EMBL/GenBank/DDBJ databases">
        <authorList>
            <person name="Kallberg Y."/>
            <person name="Tangrot J."/>
            <person name="Rosling A."/>
        </authorList>
    </citation>
    <scope>NUCLEOTIDE SEQUENCE</scope>
    <source>
        <strain evidence="3">Wild A</strain>
    </source>
</reference>
<dbReference type="InterPro" id="IPR011990">
    <property type="entry name" value="TPR-like_helical_dom_sf"/>
</dbReference>
<dbReference type="OrthoDB" id="331263at2759"/>
<keyword evidence="1" id="KW-0812">Transmembrane</keyword>
<sequence length="1127" mass="131279">NKMAEKVQYYLEQMVPELEDLERKEIFTKEEIKSIIKKRTAFEYALKRRPAQVIDFLKYIEYEMNLELLRKKRKERLTVTKFKGDIKLWLQYIDFAKNEGNNLFNIGLSYSVLQLHPTKPIFWIMASKYEFEVNANIMSARVFLQRGLRLNCDSHQLWHQYFKLELVYVEKIKVRRRILGISNNKDEEFNDHEDSQNFIKIADDDLLKANKLETEGLDRVQEINLDDDNLLFRGELSKVVYFNAIKAIPNDLSFRKEFVNICREFSDIKMVQEEIYESIRRDFKSNPEALSYVIERHVDNISDVHSIEFINSIKHCIDEYQEFIEKFPNYEMWYMYSKFLLKYLHMVSEPNLVSFLNKKLSKTYKNASRSNLASSSMYSDWINWILEKDGVKYEKIKGLLKNATDTWPNNSQLWEKRINVISYFDSNEESESIEELYKLSLKLNPASLILWVSYLSWIFKSINLKDIELENLLLNSISKISSLSQSTHNSKDDKDYQPNEIKDQITTKYLKWAVEKGGLEKARKVYMSLFNKTLPTLKFYQTCIEIEQEYLENSSTSASDPKAHLIWLFEQACGFEKAPIVFTVKLTFAENIQNDNFKESLTIKSLSDGKLLTHFQFNVRIGGIEEGKAFNHYKLFPRAIGQIIQSYNARELHLTFTQGRWNYEDWGYPIVPAAGIGVELWAWLWKDGKLDENWKSLTNALAGLFCASLNFIDDTITVQPKLSFRPEGPYNATELSARAELRYGSLPHENVCTENLTPWIKLLPCKSNSGVASLLNGHKLYDSNFHSMSIHVRPNSECSRKQLEIVQTVSTVVDPVRNSGKRDWSLNQIFGRRLSQACPLAEESKLEINLPEDGDYKLSPDADDVIRNTEGDTSKAVYNLKNVQSKTDVSMTWKEDLFEYNLNFEQPRVYAHRFFTGYGQERGGIKINIFNRSSNISVPIIYFDVIPWFLKLYLHTLKVQINGVEAQYNPIKDLYYQPAVDRSRPNVIEAELSLPPNSITTLSINFDKVFLKYTEHPPDANRGFDIGSAVISTKVESLDDYKYFHDIETRNCSENMPKTACHHFPIRIYTETLLVSLPTPDFSMPYNVITLTCTVIALFFGSMFNLMTRGFVALRPNEVNEDKVKVK</sequence>
<protein>
    <submittedName>
        <fullName evidence="3">17166_t:CDS:1</fullName>
    </submittedName>
</protein>
<comment type="caution">
    <text evidence="3">The sequence shown here is derived from an EMBL/GenBank/DDBJ whole genome shotgun (WGS) entry which is preliminary data.</text>
</comment>
<dbReference type="Pfam" id="PF04113">
    <property type="entry name" value="Gpi16"/>
    <property type="match status" value="1"/>
</dbReference>
<dbReference type="PANTHER" id="PTHR12959">
    <property type="entry name" value="GPI TRANSAMIDASE COMPONENT PIG-T-RELATED"/>
    <property type="match status" value="1"/>
</dbReference>
<dbReference type="Gene3D" id="1.25.40.10">
    <property type="entry name" value="Tetratricopeptide repeat domain"/>
    <property type="match status" value="2"/>
</dbReference>
<dbReference type="InterPro" id="IPR007245">
    <property type="entry name" value="PIG-T"/>
</dbReference>
<gene>
    <name evidence="3" type="ORF">FWILDA_LOCUS8835</name>
</gene>
<feature type="domain" description="U3 small nucleolar RNA-associated protein 6 N-terminal" evidence="2">
    <location>
        <begin position="11"/>
        <end position="81"/>
    </location>
</feature>
<evidence type="ECO:0000313" key="3">
    <source>
        <dbReference type="EMBL" id="CAI2178933.1"/>
    </source>
</evidence>